<protein>
    <submittedName>
        <fullName evidence="1">Uncharacterized protein</fullName>
    </submittedName>
</protein>
<sequence length="83" mass="9611">MKKIKVNSIESGQQQVIYDEGVKNKKEAKAEHKNVTDVFKSGSIEGTSPDGNSNYSYKLNENGSYGCWSSIWFWFDILWRYCF</sequence>
<evidence type="ECO:0000313" key="1">
    <source>
        <dbReference type="EMBL" id="MFB9065816.1"/>
    </source>
</evidence>
<gene>
    <name evidence="1" type="ORF">ACFFUQ_17480</name>
</gene>
<reference evidence="1 2" key="1">
    <citation type="submission" date="2024-09" db="EMBL/GenBank/DDBJ databases">
        <authorList>
            <person name="Sun Q."/>
            <person name="Mori K."/>
        </authorList>
    </citation>
    <scope>NUCLEOTIDE SEQUENCE [LARGE SCALE GENOMIC DNA]</scope>
    <source>
        <strain evidence="1 2">CECT 7908</strain>
    </source>
</reference>
<keyword evidence="2" id="KW-1185">Reference proteome</keyword>
<dbReference type="RefSeq" id="WP_290263489.1">
    <property type="nucleotide sequence ID" value="NZ_JAUFQQ010000003.1"/>
</dbReference>
<dbReference type="Proteomes" id="UP001589589">
    <property type="component" value="Unassembled WGS sequence"/>
</dbReference>
<accession>A0ABV5FQJ2</accession>
<dbReference type="EMBL" id="JBHMEX010000056">
    <property type="protein sequence ID" value="MFB9065816.1"/>
    <property type="molecule type" value="Genomic_DNA"/>
</dbReference>
<name>A0ABV5FQJ2_9FLAO</name>
<proteinExistence type="predicted"/>
<comment type="caution">
    <text evidence="1">The sequence shown here is derived from an EMBL/GenBank/DDBJ whole genome shotgun (WGS) entry which is preliminary data.</text>
</comment>
<evidence type="ECO:0000313" key="2">
    <source>
        <dbReference type="Proteomes" id="UP001589589"/>
    </source>
</evidence>
<organism evidence="1 2">
    <name type="scientific">Flavobacterium branchiarum</name>
    <dbReference type="NCBI Taxonomy" id="1114870"/>
    <lineage>
        <taxon>Bacteria</taxon>
        <taxon>Pseudomonadati</taxon>
        <taxon>Bacteroidota</taxon>
        <taxon>Flavobacteriia</taxon>
        <taxon>Flavobacteriales</taxon>
        <taxon>Flavobacteriaceae</taxon>
        <taxon>Flavobacterium</taxon>
    </lineage>
</organism>